<evidence type="ECO:0000313" key="13">
    <source>
        <dbReference type="Proteomes" id="UP001056291"/>
    </source>
</evidence>
<evidence type="ECO:0000256" key="2">
    <source>
        <dbReference type="ARBA" id="ARBA00006205"/>
    </source>
</evidence>
<feature type="domain" description="CobQ/CobB/MinD/ParA nucleotide binding" evidence="10">
    <location>
        <begin position="10"/>
        <end position="185"/>
    </location>
</feature>
<evidence type="ECO:0000256" key="6">
    <source>
        <dbReference type="ARBA" id="ARBA00022840"/>
    </source>
</evidence>
<dbReference type="NCBIfam" id="TIGR00379">
    <property type="entry name" value="cobB"/>
    <property type="match status" value="1"/>
</dbReference>
<evidence type="ECO:0000259" key="11">
    <source>
        <dbReference type="Pfam" id="PF07685"/>
    </source>
</evidence>
<comment type="domain">
    <text evidence="9">Comprises of two domains. The C-terminal domain contains the binding site for glutamine and catalyzes the hydrolysis of this substrate to glutamate and ammonia. The N-terminal domain is anticipated to bind ATP and cobyrinate and catalyzes the ultimate synthesis of the diamide product. The ammonia produced via the glutaminase domain is probably translocated to the adjacent domain via a molecular tunnel, where it reacts with an activated intermediate.</text>
</comment>
<feature type="active site" description="Nucleophile" evidence="9">
    <location>
        <position position="330"/>
    </location>
</feature>
<evidence type="ECO:0000256" key="3">
    <source>
        <dbReference type="ARBA" id="ARBA00022573"/>
    </source>
</evidence>
<evidence type="ECO:0000256" key="8">
    <source>
        <dbReference type="ARBA" id="ARBA00022962"/>
    </source>
</evidence>
<comment type="cofactor">
    <cofactor evidence="1 9">
        <name>Mg(2+)</name>
        <dbReference type="ChEBI" id="CHEBI:18420"/>
    </cofactor>
</comment>
<keyword evidence="5 9" id="KW-0547">Nucleotide-binding</keyword>
<keyword evidence="7 9" id="KW-0460">Magnesium</keyword>
<dbReference type="InterPro" id="IPR011698">
    <property type="entry name" value="GATase_3"/>
</dbReference>
<dbReference type="PANTHER" id="PTHR43873:SF1">
    <property type="entry name" value="COBYRINATE A,C-DIAMIDE SYNTHASE"/>
    <property type="match status" value="1"/>
</dbReference>
<dbReference type="PANTHER" id="PTHR43873">
    <property type="entry name" value="COBYRINATE A,C-DIAMIDE SYNTHASE"/>
    <property type="match status" value="1"/>
</dbReference>
<dbReference type="PROSITE" id="PS51274">
    <property type="entry name" value="GATASE_COBBQ"/>
    <property type="match status" value="1"/>
</dbReference>
<comment type="similarity">
    <text evidence="2">Belongs to the CobB/CobQ family. CobQ subfamily.</text>
</comment>
<comment type="function">
    <text evidence="9">Catalyzes the ATP-dependent amidation of the two carboxylate groups at positions a and c of cobyrinate, using either L-glutamine or ammonia as the nitrogen source.</text>
</comment>
<evidence type="ECO:0000256" key="4">
    <source>
        <dbReference type="ARBA" id="ARBA00022598"/>
    </source>
</evidence>
<reference evidence="12" key="1">
    <citation type="submission" date="2022-06" db="EMBL/GenBank/DDBJ databases">
        <title>Sneathiella actinostolidae sp. nov., isolated from a sea anemonein the Western Pacific Ocean.</title>
        <authorList>
            <person name="Wei M.J."/>
        </authorList>
    </citation>
    <scope>NUCLEOTIDE SEQUENCE</scope>
    <source>
        <strain evidence="12">PHK-P5</strain>
    </source>
</reference>
<dbReference type="Proteomes" id="UP001056291">
    <property type="component" value="Chromosome"/>
</dbReference>
<evidence type="ECO:0000313" key="12">
    <source>
        <dbReference type="EMBL" id="USG62293.1"/>
    </source>
</evidence>
<proteinExistence type="inferred from homology"/>
<keyword evidence="3 9" id="KW-0169">Cobalamin biosynthesis</keyword>
<protein>
    <recommendedName>
        <fullName evidence="9">Cobyrinate a,c-diamide synthase</fullName>
        <ecNumber evidence="9">6.3.5.11</ecNumber>
    </recommendedName>
    <alternativeName>
        <fullName evidence="9">Cobyrinic acid a,c-diamide synthetase</fullName>
    </alternativeName>
</protein>
<dbReference type="SUPFAM" id="SSF52317">
    <property type="entry name" value="Class I glutamine amidotransferase-like"/>
    <property type="match status" value="1"/>
</dbReference>
<keyword evidence="13" id="KW-1185">Reference proteome</keyword>
<evidence type="ECO:0000259" key="10">
    <source>
        <dbReference type="Pfam" id="PF01656"/>
    </source>
</evidence>
<dbReference type="HAMAP" id="MF_00027">
    <property type="entry name" value="CobB_CbiA"/>
    <property type="match status" value="1"/>
</dbReference>
<feature type="site" description="Increases nucleophilicity of active site Cys" evidence="9">
    <location>
        <position position="433"/>
    </location>
</feature>
<dbReference type="InterPro" id="IPR002586">
    <property type="entry name" value="CobQ/CobB/MinD/ParA_Nub-bd_dom"/>
</dbReference>
<keyword evidence="8 9" id="KW-0315">Glutamine amidotransferase</keyword>
<evidence type="ECO:0000256" key="7">
    <source>
        <dbReference type="ARBA" id="ARBA00022842"/>
    </source>
</evidence>
<accession>A0ABY4W521</accession>
<evidence type="ECO:0000256" key="9">
    <source>
        <dbReference type="HAMAP-Rule" id="MF_00027"/>
    </source>
</evidence>
<sequence length="440" mass="46933">MEGKAAPSLIIGAPASGSGKTTLTLAILRALHNLGHSVSSYKIGPDYIDPVFHRRASNHTCYNIDPWAMSSQTITDMFFELLKNKDIAIGEGVMGLFDGAQNGSGSTADVSVAHNIPIVLVVDAKGQAASVAALLTGFNTYREDVTIAGVIFNKVGGPGHVRLLREAAEKVGLPLLGCIPKSDLLALDHRHLGLVQARETVELEKFLDAAAGLISTHIDLLALFKLARPVANITDNPFTALSPIGQHIAVAEDDAFSFIYPHVLEGWKNAGAALSFFSPLDDEAPSKEADAIFLPGGYPELHCEKLGNNSQFKKAMTLAAASGAKIYGECGGFMTLGDILIDKEGHQHQMLGLLPVTTSFAEPKLHLGYRNARLKKDSFLGPDNTLFKAHEFHYAHMTETSAQSALFDISNARDENLGTVGAISGNVAGSFIHLIDKAQT</sequence>
<dbReference type="SUPFAM" id="SSF52540">
    <property type="entry name" value="P-loop containing nucleoside triphosphate hydrolases"/>
    <property type="match status" value="1"/>
</dbReference>
<dbReference type="NCBIfam" id="NF002204">
    <property type="entry name" value="PRK01077.1"/>
    <property type="match status" value="1"/>
</dbReference>
<dbReference type="InterPro" id="IPR027417">
    <property type="entry name" value="P-loop_NTPase"/>
</dbReference>
<keyword evidence="6 9" id="KW-0067">ATP-binding</keyword>
<evidence type="ECO:0000256" key="1">
    <source>
        <dbReference type="ARBA" id="ARBA00001946"/>
    </source>
</evidence>
<dbReference type="EC" id="6.3.5.11" evidence="9"/>
<evidence type="ECO:0000256" key="5">
    <source>
        <dbReference type="ARBA" id="ARBA00022741"/>
    </source>
</evidence>
<comment type="pathway">
    <text evidence="9">Cofactor biosynthesis; adenosylcobalamin biosynthesis; cob(II)yrinate a,c-diamide from sirohydrochlorin (anaerobic route): step 10/10.</text>
</comment>
<dbReference type="Pfam" id="PF07685">
    <property type="entry name" value="GATase_3"/>
    <property type="match status" value="1"/>
</dbReference>
<comment type="catalytic activity">
    <reaction evidence="9">
        <text>cob(II)yrinate + 2 L-glutamine + 2 ATP + 2 H2O = cob(II)yrinate a,c diamide + 2 L-glutamate + 2 ADP + 2 phosphate + 2 H(+)</text>
        <dbReference type="Rhea" id="RHEA:26289"/>
        <dbReference type="ChEBI" id="CHEBI:15377"/>
        <dbReference type="ChEBI" id="CHEBI:15378"/>
        <dbReference type="ChEBI" id="CHEBI:29985"/>
        <dbReference type="ChEBI" id="CHEBI:30616"/>
        <dbReference type="ChEBI" id="CHEBI:43474"/>
        <dbReference type="ChEBI" id="CHEBI:58359"/>
        <dbReference type="ChEBI" id="CHEBI:58537"/>
        <dbReference type="ChEBI" id="CHEBI:58894"/>
        <dbReference type="ChEBI" id="CHEBI:456216"/>
        <dbReference type="EC" id="6.3.5.11"/>
    </reaction>
</comment>
<dbReference type="InterPro" id="IPR004484">
    <property type="entry name" value="CbiA/CobB_synth"/>
</dbReference>
<dbReference type="Pfam" id="PF01656">
    <property type="entry name" value="CbiA"/>
    <property type="match status" value="1"/>
</dbReference>
<keyword evidence="4 9" id="KW-0436">Ligase</keyword>
<dbReference type="Gene3D" id="3.40.50.880">
    <property type="match status" value="1"/>
</dbReference>
<dbReference type="CDD" id="cd05388">
    <property type="entry name" value="CobB_N"/>
    <property type="match status" value="1"/>
</dbReference>
<dbReference type="Gene3D" id="3.40.50.300">
    <property type="entry name" value="P-loop containing nucleotide triphosphate hydrolases"/>
    <property type="match status" value="1"/>
</dbReference>
<dbReference type="InterPro" id="IPR029062">
    <property type="entry name" value="Class_I_gatase-like"/>
</dbReference>
<comment type="miscellaneous">
    <text evidence="9">The a and c carboxylates of cobyrinate are activated for nucleophilic attack via formation of a phosphorylated intermediate by ATP. CbiA catalyzes first the amidation of the c-carboxylate, and then that of the a-carboxylate.</text>
</comment>
<dbReference type="EMBL" id="CP098747">
    <property type="protein sequence ID" value="USG62293.1"/>
    <property type="molecule type" value="Genomic_DNA"/>
</dbReference>
<gene>
    <name evidence="9" type="primary">cbiA</name>
    <name evidence="12" type="ORF">NBZ79_04785</name>
</gene>
<comment type="similarity">
    <text evidence="9">Belongs to the CobB/CbiA family.</text>
</comment>
<dbReference type="RefSeq" id="WP_251935957.1">
    <property type="nucleotide sequence ID" value="NZ_CP098747.1"/>
</dbReference>
<organism evidence="12 13">
    <name type="scientific">Sneathiella marina</name>
    <dbReference type="NCBI Taxonomy" id="2950108"/>
    <lineage>
        <taxon>Bacteria</taxon>
        <taxon>Pseudomonadati</taxon>
        <taxon>Pseudomonadota</taxon>
        <taxon>Alphaproteobacteria</taxon>
        <taxon>Sneathiellales</taxon>
        <taxon>Sneathiellaceae</taxon>
        <taxon>Sneathiella</taxon>
    </lineage>
</organism>
<name>A0ABY4W521_9PROT</name>
<feature type="domain" description="CobB/CobQ-like glutamine amidotransferase" evidence="11">
    <location>
        <begin position="248"/>
        <end position="435"/>
    </location>
</feature>